<dbReference type="EMBL" id="FOOX01000005">
    <property type="protein sequence ID" value="SFG49185.1"/>
    <property type="molecule type" value="Genomic_DNA"/>
</dbReference>
<dbReference type="InterPro" id="IPR033704">
    <property type="entry name" value="dUTPase_trimeric"/>
</dbReference>
<dbReference type="OrthoDB" id="9809956at2"/>
<dbReference type="InterPro" id="IPR029054">
    <property type="entry name" value="dUTPase-like"/>
</dbReference>
<dbReference type="EC" id="3.6.1.23" evidence="7"/>
<evidence type="ECO:0000256" key="3">
    <source>
        <dbReference type="ARBA" id="ARBA00022801"/>
    </source>
</evidence>
<keyword evidence="10" id="KW-1185">Reference proteome</keyword>
<dbReference type="NCBIfam" id="TIGR00576">
    <property type="entry name" value="dut"/>
    <property type="match status" value="1"/>
</dbReference>
<dbReference type="HAMAP" id="MF_00116">
    <property type="entry name" value="dUTPase_bact"/>
    <property type="match status" value="1"/>
</dbReference>
<sequence length="149" mass="15731">MIIKFKKINPTIGDTIPSPSYVTTGAAGIDLAAAIVEPVTVEPGERVMIPTGLAVDIPTTEIVGLVFPRSGLAARHGLALANAVGVIDSDYKGEILCPVQNNGEQPYQIKPGDRIAQLLFMPVLKAQIEFTEELSESERGKGGFGSTGR</sequence>
<dbReference type="GO" id="GO:0006226">
    <property type="term" value="P:dUMP biosynthetic process"/>
    <property type="evidence" value="ECO:0007669"/>
    <property type="project" value="UniProtKB-UniRule"/>
</dbReference>
<dbReference type="InterPro" id="IPR036157">
    <property type="entry name" value="dUTPase-like_sf"/>
</dbReference>
<proteinExistence type="inferred from homology"/>
<evidence type="ECO:0000256" key="2">
    <source>
        <dbReference type="ARBA" id="ARBA00022723"/>
    </source>
</evidence>
<dbReference type="Gene3D" id="2.70.40.10">
    <property type="match status" value="1"/>
</dbReference>
<comment type="caution">
    <text evidence="7">Lacks conserved residue(s) required for the propagation of feature annotation.</text>
</comment>
<dbReference type="PANTHER" id="PTHR11241:SF0">
    <property type="entry name" value="DEOXYURIDINE 5'-TRIPHOSPHATE NUCLEOTIDOHYDROLASE"/>
    <property type="match status" value="1"/>
</dbReference>
<evidence type="ECO:0000256" key="5">
    <source>
        <dbReference type="ARBA" id="ARBA00023080"/>
    </source>
</evidence>
<protein>
    <recommendedName>
        <fullName evidence="7">Deoxyuridine 5'-triphosphate nucleotidohydrolase</fullName>
        <shortName evidence="7">dUTPase</shortName>
        <ecNumber evidence="7">3.6.1.23</ecNumber>
    </recommendedName>
    <alternativeName>
        <fullName evidence="7">dUTP pyrophosphatase</fullName>
    </alternativeName>
</protein>
<feature type="binding site" evidence="7">
    <location>
        <begin position="69"/>
        <end position="71"/>
    </location>
    <ligand>
        <name>substrate</name>
    </ligand>
</feature>
<evidence type="ECO:0000256" key="1">
    <source>
        <dbReference type="ARBA" id="ARBA00006581"/>
    </source>
</evidence>
<comment type="pathway">
    <text evidence="7">Pyrimidine metabolism; dUMP biosynthesis; dUMP from dCTP (dUTP route): step 2/2.</text>
</comment>
<dbReference type="InterPro" id="IPR008181">
    <property type="entry name" value="dUTPase"/>
</dbReference>
<keyword evidence="4 7" id="KW-0460">Magnesium</keyword>
<comment type="function">
    <text evidence="7">This enzyme is involved in nucleotide metabolism: it produces dUMP, the immediate precursor of thymidine nucleotides and it decreases the intracellular concentration of dUTP so that uracil cannot be incorporated into DNA.</text>
</comment>
<dbReference type="NCBIfam" id="NF001862">
    <property type="entry name" value="PRK00601.1"/>
    <property type="match status" value="1"/>
</dbReference>
<evidence type="ECO:0000313" key="10">
    <source>
        <dbReference type="Proteomes" id="UP000199337"/>
    </source>
</evidence>
<evidence type="ECO:0000256" key="7">
    <source>
        <dbReference type="HAMAP-Rule" id="MF_00116"/>
    </source>
</evidence>
<dbReference type="Pfam" id="PF00692">
    <property type="entry name" value="dUTPase"/>
    <property type="match status" value="1"/>
</dbReference>
<evidence type="ECO:0000256" key="4">
    <source>
        <dbReference type="ARBA" id="ARBA00022842"/>
    </source>
</evidence>
<gene>
    <name evidence="7" type="primary">dut</name>
    <name evidence="9" type="ORF">SAMN05660649_01820</name>
</gene>
<dbReference type="CDD" id="cd07557">
    <property type="entry name" value="trimeric_dUTPase"/>
    <property type="match status" value="1"/>
</dbReference>
<reference evidence="10" key="1">
    <citation type="submission" date="2016-10" db="EMBL/GenBank/DDBJ databases">
        <authorList>
            <person name="Varghese N."/>
            <person name="Submissions S."/>
        </authorList>
    </citation>
    <scope>NUCLEOTIDE SEQUENCE [LARGE SCALE GENOMIC DNA]</scope>
    <source>
        <strain evidence="10">DSM 17038</strain>
    </source>
</reference>
<feature type="binding site" evidence="7">
    <location>
        <position position="82"/>
    </location>
    <ligand>
        <name>substrate</name>
    </ligand>
</feature>
<name>A0A1I2S8G5_9FIRM</name>
<comment type="similarity">
    <text evidence="1 7">Belongs to the dUTPase family.</text>
</comment>
<dbReference type="AlphaFoldDB" id="A0A1I2S8G5"/>
<dbReference type="SUPFAM" id="SSF51283">
    <property type="entry name" value="dUTPase-like"/>
    <property type="match status" value="1"/>
</dbReference>
<evidence type="ECO:0000259" key="8">
    <source>
        <dbReference type="Pfam" id="PF00692"/>
    </source>
</evidence>
<accession>A0A1I2S8G5</accession>
<keyword evidence="5 7" id="KW-0546">Nucleotide metabolism</keyword>
<keyword evidence="2 7" id="KW-0479">Metal-binding</keyword>
<dbReference type="UniPathway" id="UPA00610">
    <property type="reaction ID" value="UER00666"/>
</dbReference>
<organism evidence="9 10">
    <name type="scientific">Desulfotruncus arcticus DSM 17038</name>
    <dbReference type="NCBI Taxonomy" id="1121424"/>
    <lineage>
        <taxon>Bacteria</taxon>
        <taxon>Bacillati</taxon>
        <taxon>Bacillota</taxon>
        <taxon>Clostridia</taxon>
        <taxon>Eubacteriales</taxon>
        <taxon>Desulfallaceae</taxon>
        <taxon>Desulfotruncus</taxon>
    </lineage>
</organism>
<dbReference type="GO" id="GO:0004170">
    <property type="term" value="F:dUTP diphosphatase activity"/>
    <property type="evidence" value="ECO:0007669"/>
    <property type="project" value="UniProtKB-UniRule"/>
</dbReference>
<keyword evidence="3 7" id="KW-0378">Hydrolase</keyword>
<dbReference type="FunFam" id="2.70.40.10:FF:000002">
    <property type="entry name" value="dUTP diphosphatase"/>
    <property type="match status" value="1"/>
</dbReference>
<evidence type="ECO:0000256" key="6">
    <source>
        <dbReference type="ARBA" id="ARBA00047686"/>
    </source>
</evidence>
<dbReference type="RefSeq" id="WP_092470837.1">
    <property type="nucleotide sequence ID" value="NZ_FOOX01000005.1"/>
</dbReference>
<feature type="binding site" evidence="7">
    <location>
        <begin position="86"/>
        <end position="88"/>
    </location>
    <ligand>
        <name>substrate</name>
    </ligand>
</feature>
<dbReference type="GO" id="GO:0046081">
    <property type="term" value="P:dUTP catabolic process"/>
    <property type="evidence" value="ECO:0007669"/>
    <property type="project" value="InterPro"/>
</dbReference>
<dbReference type="GO" id="GO:0000287">
    <property type="term" value="F:magnesium ion binding"/>
    <property type="evidence" value="ECO:0007669"/>
    <property type="project" value="UniProtKB-UniRule"/>
</dbReference>
<dbReference type="STRING" id="341036.SAMN05660649_01820"/>
<dbReference type="PANTHER" id="PTHR11241">
    <property type="entry name" value="DEOXYURIDINE 5'-TRIPHOSPHATE NUCLEOTIDOHYDROLASE"/>
    <property type="match status" value="1"/>
</dbReference>
<comment type="cofactor">
    <cofactor evidence="7">
        <name>Mg(2+)</name>
        <dbReference type="ChEBI" id="CHEBI:18420"/>
    </cofactor>
</comment>
<dbReference type="Proteomes" id="UP000199337">
    <property type="component" value="Unassembled WGS sequence"/>
</dbReference>
<evidence type="ECO:0000313" key="9">
    <source>
        <dbReference type="EMBL" id="SFG49185.1"/>
    </source>
</evidence>
<comment type="catalytic activity">
    <reaction evidence="6 7">
        <text>dUTP + H2O = dUMP + diphosphate + H(+)</text>
        <dbReference type="Rhea" id="RHEA:10248"/>
        <dbReference type="ChEBI" id="CHEBI:15377"/>
        <dbReference type="ChEBI" id="CHEBI:15378"/>
        <dbReference type="ChEBI" id="CHEBI:33019"/>
        <dbReference type="ChEBI" id="CHEBI:61555"/>
        <dbReference type="ChEBI" id="CHEBI:246422"/>
        <dbReference type="EC" id="3.6.1.23"/>
    </reaction>
</comment>
<feature type="domain" description="dUTPase-like" evidence="8">
    <location>
        <begin position="16"/>
        <end position="148"/>
    </location>
</feature>